<dbReference type="InterPro" id="IPR016152">
    <property type="entry name" value="PTrfase/Anion_transptr"/>
</dbReference>
<dbReference type="CDD" id="cd00211">
    <property type="entry name" value="PTS_IIA_fru"/>
    <property type="match status" value="1"/>
</dbReference>
<dbReference type="PANTHER" id="PTHR47738">
    <property type="entry name" value="PTS SYSTEM FRUCTOSE-LIKE EIIA COMPONENT-RELATED"/>
    <property type="match status" value="1"/>
</dbReference>
<evidence type="ECO:0000313" key="2">
    <source>
        <dbReference type="Proteomes" id="UP000254879"/>
    </source>
</evidence>
<dbReference type="InterPro" id="IPR051541">
    <property type="entry name" value="PTS_SugarTrans_NitroReg"/>
</dbReference>
<evidence type="ECO:0000313" key="1">
    <source>
        <dbReference type="EMBL" id="STY44514.1"/>
    </source>
</evidence>
<protein>
    <submittedName>
        <fullName evidence="1">PTS system galactitol-specific transporter subunit IIA</fullName>
    </submittedName>
</protein>
<dbReference type="AlphaFoldDB" id="A0A378MFF1"/>
<dbReference type="EMBL" id="UGPG01000001">
    <property type="protein sequence ID" value="STY44514.1"/>
    <property type="molecule type" value="Genomic_DNA"/>
</dbReference>
<dbReference type="InterPro" id="IPR002178">
    <property type="entry name" value="PTS_EIIA_type-2_dom"/>
</dbReference>
<dbReference type="PROSITE" id="PS51094">
    <property type="entry name" value="PTS_EIIA_TYPE_2"/>
    <property type="match status" value="1"/>
</dbReference>
<gene>
    <name evidence="1" type="ORF">NCTC10815_01863</name>
</gene>
<reference evidence="1 2" key="1">
    <citation type="submission" date="2018-06" db="EMBL/GenBank/DDBJ databases">
        <authorList>
            <consortium name="Pathogen Informatics"/>
            <person name="Doyle S."/>
        </authorList>
    </citation>
    <scope>NUCLEOTIDE SEQUENCE [LARGE SCALE GENOMIC DNA]</scope>
    <source>
        <strain evidence="2">NCTC 10815</strain>
    </source>
</reference>
<dbReference type="Pfam" id="PF00359">
    <property type="entry name" value="PTS_EIIA_2"/>
    <property type="match status" value="1"/>
</dbReference>
<dbReference type="SUPFAM" id="SSF55804">
    <property type="entry name" value="Phoshotransferase/anion transport protein"/>
    <property type="match status" value="1"/>
</dbReference>
<dbReference type="RefSeq" id="WP_036108086.1">
    <property type="nucleotide sequence ID" value="NZ_JAASVE010000008.1"/>
</dbReference>
<dbReference type="Proteomes" id="UP000254879">
    <property type="component" value="Unassembled WGS sequence"/>
</dbReference>
<organism evidence="1 2">
    <name type="scientific">Listeria grayi</name>
    <name type="common">Listeria murrayi</name>
    <dbReference type="NCBI Taxonomy" id="1641"/>
    <lineage>
        <taxon>Bacteria</taxon>
        <taxon>Bacillati</taxon>
        <taxon>Bacillota</taxon>
        <taxon>Bacilli</taxon>
        <taxon>Bacillales</taxon>
        <taxon>Listeriaceae</taxon>
        <taxon>Listeria</taxon>
    </lineage>
</organism>
<dbReference type="PANTHER" id="PTHR47738:SF3">
    <property type="entry name" value="PHOSPHOTRANSFERASE SYSTEM MANNITOL_FRUCTOSE-SPECIFIC IIA DOMAIN CONTAINING PROTEIN"/>
    <property type="match status" value="1"/>
</dbReference>
<dbReference type="OrthoDB" id="370976at2"/>
<dbReference type="Gene3D" id="3.40.930.10">
    <property type="entry name" value="Mannitol-specific EII, Chain A"/>
    <property type="match status" value="1"/>
</dbReference>
<proteinExistence type="predicted"/>
<name>A0A378MFF1_LISGR</name>
<accession>A0A378MFF1</accession>
<sequence>MELTTFIKPEMMWLKVEENDRDAIFRLVAGEGERLGFVHDHFLTKLKGREEEFPTGLQLDGYGVAIPHTDPDCVIEQFIAVLTTDSAIPFQSMESKEKEVGVNVIFVLGLNEPHSQLEALQTLMAIIQDKANMKRIVEAETKEEVLGLLKVLAQK</sequence>